<evidence type="ECO:0000313" key="2">
    <source>
        <dbReference type="EMBL" id="ROP43334.1"/>
    </source>
</evidence>
<dbReference type="OrthoDB" id="2038440at1760"/>
<keyword evidence="3" id="KW-1185">Reference proteome</keyword>
<organism evidence="2 3">
    <name type="scientific">Pseudokineococcus lusitanus</name>
    <dbReference type="NCBI Taxonomy" id="763993"/>
    <lineage>
        <taxon>Bacteria</taxon>
        <taxon>Bacillati</taxon>
        <taxon>Actinomycetota</taxon>
        <taxon>Actinomycetes</taxon>
        <taxon>Kineosporiales</taxon>
        <taxon>Kineosporiaceae</taxon>
        <taxon>Pseudokineococcus</taxon>
    </lineage>
</organism>
<protein>
    <submittedName>
        <fullName evidence="2">Uncharacterized protein</fullName>
    </submittedName>
</protein>
<dbReference type="InParanoid" id="A0A3N1HLF7"/>
<feature type="compositionally biased region" description="Pro residues" evidence="1">
    <location>
        <begin position="146"/>
        <end position="164"/>
    </location>
</feature>
<name>A0A3N1HLF7_9ACTN</name>
<evidence type="ECO:0000313" key="3">
    <source>
        <dbReference type="Proteomes" id="UP000276232"/>
    </source>
</evidence>
<evidence type="ECO:0000256" key="1">
    <source>
        <dbReference type="SAM" id="MobiDB-lite"/>
    </source>
</evidence>
<dbReference type="AlphaFoldDB" id="A0A3N1HLF7"/>
<dbReference type="EMBL" id="RJKN01000004">
    <property type="protein sequence ID" value="ROP43334.1"/>
    <property type="molecule type" value="Genomic_DNA"/>
</dbReference>
<reference evidence="2 3" key="1">
    <citation type="journal article" date="2015" name="Stand. Genomic Sci.">
        <title>Genomic Encyclopedia of Bacterial and Archaeal Type Strains, Phase III: the genomes of soil and plant-associated and newly described type strains.</title>
        <authorList>
            <person name="Whitman W.B."/>
            <person name="Woyke T."/>
            <person name="Klenk H.P."/>
            <person name="Zhou Y."/>
            <person name="Lilburn T.G."/>
            <person name="Beck B.J."/>
            <person name="De Vos P."/>
            <person name="Vandamme P."/>
            <person name="Eisen J.A."/>
            <person name="Garrity G."/>
            <person name="Hugenholtz P."/>
            <person name="Kyrpides N.C."/>
        </authorList>
    </citation>
    <scope>NUCLEOTIDE SEQUENCE [LARGE SCALE GENOMIC DNA]</scope>
    <source>
        <strain evidence="2 3">CECT 7306</strain>
    </source>
</reference>
<dbReference type="RefSeq" id="WP_123379995.1">
    <property type="nucleotide sequence ID" value="NZ_RJKN01000004.1"/>
</dbReference>
<sequence>MAGASDGAHLPSDDDEVDDPWGVASVVHLRAGGTSLLLDAAGTGLPGVLHWGGDLGELSVDEVDALAAALAPARRAGGRPGARRAPAAVPLGTPLLAPAPFGTPGPGLVAVTAVPGAPTTTSPAPTATVRGDGRDGDVAAADVPGDAPPRAVPASRPPARPAPPATLRRTRLTLGVTRGDHQRLTARAADPACGLEVEVVLDLSPTGVLRLRALAATAADAPVLVGGLHLALPVPPAGEQELLDVGGRLRHASTRRTPPLPPPDGVVRPSEMLGAVVLATARREPEELWALTASTASRRSSARRADDPLVRAVALPGGAHLLVGGEDVPPPDGAATWTTPVLLAAHGPSWEDVRARLSRASREDG</sequence>
<dbReference type="Proteomes" id="UP000276232">
    <property type="component" value="Unassembled WGS sequence"/>
</dbReference>
<proteinExistence type="predicted"/>
<feature type="region of interest" description="Disordered" evidence="1">
    <location>
        <begin position="117"/>
        <end position="165"/>
    </location>
</feature>
<accession>A0A3N1HLF7</accession>
<gene>
    <name evidence="2" type="ORF">EDC03_1937</name>
</gene>
<feature type="compositionally biased region" description="Low complexity" evidence="1">
    <location>
        <begin position="117"/>
        <end position="130"/>
    </location>
</feature>
<comment type="caution">
    <text evidence="2">The sequence shown here is derived from an EMBL/GenBank/DDBJ whole genome shotgun (WGS) entry which is preliminary data.</text>
</comment>